<feature type="domain" description="USP" evidence="2">
    <location>
        <begin position="17"/>
        <end position="421"/>
    </location>
</feature>
<dbReference type="EMBL" id="JAKIXB020000006">
    <property type="protein sequence ID" value="KAL1607385.1"/>
    <property type="molecule type" value="Genomic_DNA"/>
</dbReference>
<dbReference type="PANTHER" id="PTHR24006">
    <property type="entry name" value="UBIQUITIN CARBOXYL-TERMINAL HYDROLASE"/>
    <property type="match status" value="1"/>
</dbReference>
<accession>A0ABR3RSI1</accession>
<dbReference type="InterPro" id="IPR028889">
    <property type="entry name" value="USP"/>
</dbReference>
<gene>
    <name evidence="3" type="ORF">SLS59_002350</name>
</gene>
<feature type="compositionally biased region" description="Basic residues" evidence="1">
    <location>
        <begin position="480"/>
        <end position="490"/>
    </location>
</feature>
<organism evidence="3 4">
    <name type="scientific">Nothophoma quercina</name>
    <dbReference type="NCBI Taxonomy" id="749835"/>
    <lineage>
        <taxon>Eukaryota</taxon>
        <taxon>Fungi</taxon>
        <taxon>Dikarya</taxon>
        <taxon>Ascomycota</taxon>
        <taxon>Pezizomycotina</taxon>
        <taxon>Dothideomycetes</taxon>
        <taxon>Pleosporomycetidae</taxon>
        <taxon>Pleosporales</taxon>
        <taxon>Pleosporineae</taxon>
        <taxon>Didymellaceae</taxon>
        <taxon>Nothophoma</taxon>
    </lineage>
</organism>
<evidence type="ECO:0000313" key="3">
    <source>
        <dbReference type="EMBL" id="KAL1607385.1"/>
    </source>
</evidence>
<dbReference type="PROSITE" id="PS50235">
    <property type="entry name" value="USP_3"/>
    <property type="match status" value="1"/>
</dbReference>
<dbReference type="SUPFAM" id="SSF54001">
    <property type="entry name" value="Cysteine proteinases"/>
    <property type="match status" value="2"/>
</dbReference>
<feature type="compositionally biased region" description="Polar residues" evidence="1">
    <location>
        <begin position="382"/>
        <end position="394"/>
    </location>
</feature>
<dbReference type="Gene3D" id="3.90.70.10">
    <property type="entry name" value="Cysteine proteinases"/>
    <property type="match status" value="3"/>
</dbReference>
<dbReference type="InterPro" id="IPR050164">
    <property type="entry name" value="Peptidase_C19"/>
</dbReference>
<dbReference type="Proteomes" id="UP001521222">
    <property type="component" value="Unassembled WGS sequence"/>
</dbReference>
<feature type="region of interest" description="Disordered" evidence="1">
    <location>
        <begin position="379"/>
        <end position="403"/>
    </location>
</feature>
<feature type="compositionally biased region" description="Basic and acidic residues" evidence="1">
    <location>
        <begin position="286"/>
        <end position="297"/>
    </location>
</feature>
<feature type="region of interest" description="Disordered" evidence="1">
    <location>
        <begin position="272"/>
        <end position="367"/>
    </location>
</feature>
<protein>
    <recommendedName>
        <fullName evidence="2">USP domain-containing protein</fullName>
    </recommendedName>
</protein>
<dbReference type="InterPro" id="IPR001394">
    <property type="entry name" value="Peptidase_C19_UCH"/>
</dbReference>
<dbReference type="InterPro" id="IPR038765">
    <property type="entry name" value="Papain-like_cys_pep_sf"/>
</dbReference>
<reference evidence="3 4" key="1">
    <citation type="submission" date="2024-02" db="EMBL/GenBank/DDBJ databases">
        <title>De novo assembly and annotation of 12 fungi associated with fruit tree decline syndrome in Ontario, Canada.</title>
        <authorList>
            <person name="Sulman M."/>
            <person name="Ellouze W."/>
            <person name="Ilyukhin E."/>
        </authorList>
    </citation>
    <scope>NUCLEOTIDE SEQUENCE [LARGE SCALE GENOMIC DNA]</scope>
    <source>
        <strain evidence="3 4">M97-236</strain>
    </source>
</reference>
<feature type="region of interest" description="Disordered" evidence="1">
    <location>
        <begin position="467"/>
        <end position="490"/>
    </location>
</feature>
<dbReference type="Pfam" id="PF00443">
    <property type="entry name" value="UCH"/>
    <property type="match status" value="1"/>
</dbReference>
<feature type="compositionally biased region" description="Acidic residues" evidence="1">
    <location>
        <begin position="300"/>
        <end position="321"/>
    </location>
</feature>
<sequence>MDMNWLPQNGRPHLRSRGVVNGLNLCYQSSILQAFMHQAPFLSWIRQHNLTAAACVATPCLQCYLKQLAQDYWSSNGNTPVLQDPNVRGIAQSSYLSWIFQQDQQDDANLFCNWVVDTLREHSNVGVDPAHTDIAEAIHASLQHEVTEVLCQACGSNQRKTRWTEIIAAPKILRIHLQILGFEHKIYHTLSYPDNLDLTALQQIPRLPLIYQLSSVVSHYGHYVDTAEANSQASELLAKTLQEDADGEGDREGETDEEIAKRLQAEIYAAAAVEKEEDIKEDDVETAEKHEEEERQENNSGDEDQDENDDEGQTEEPEEEGGNSAEVSCSSREIDELCRIMDDTDTPVPSADTRSTKEKATPGPESVMIGHYIASVREPDGTFSTIDDSSVQPSSREKFLSNPLRSEGREFQAYILTYIRDDSERQMEWLRSTRWRKEVTSLREDGPRSRNCEEGVYLRFPRERAVVEKSQTGEGAPAYKGKKRKREKHG</sequence>
<evidence type="ECO:0000313" key="4">
    <source>
        <dbReference type="Proteomes" id="UP001521222"/>
    </source>
</evidence>
<comment type="caution">
    <text evidence="3">The sequence shown here is derived from an EMBL/GenBank/DDBJ whole genome shotgun (WGS) entry which is preliminary data.</text>
</comment>
<evidence type="ECO:0000256" key="1">
    <source>
        <dbReference type="SAM" id="MobiDB-lite"/>
    </source>
</evidence>
<proteinExistence type="predicted"/>
<feature type="compositionally biased region" description="Basic and acidic residues" evidence="1">
    <location>
        <begin position="332"/>
        <end position="342"/>
    </location>
</feature>
<name>A0ABR3RSI1_9PLEO</name>
<keyword evidence="4" id="KW-1185">Reference proteome</keyword>
<evidence type="ECO:0000259" key="2">
    <source>
        <dbReference type="PROSITE" id="PS50235"/>
    </source>
</evidence>